<feature type="transmembrane region" description="Helical" evidence="6">
    <location>
        <begin position="388"/>
        <end position="407"/>
    </location>
</feature>
<protein>
    <submittedName>
        <fullName evidence="7">Flippase</fullName>
    </submittedName>
</protein>
<evidence type="ECO:0000256" key="5">
    <source>
        <dbReference type="ARBA" id="ARBA00023136"/>
    </source>
</evidence>
<feature type="transmembrane region" description="Helical" evidence="6">
    <location>
        <begin position="12"/>
        <end position="33"/>
    </location>
</feature>
<feature type="transmembrane region" description="Helical" evidence="6">
    <location>
        <begin position="116"/>
        <end position="137"/>
    </location>
</feature>
<dbReference type="Pfam" id="PF01943">
    <property type="entry name" value="Polysacc_synt"/>
    <property type="match status" value="1"/>
</dbReference>
<feature type="transmembrane region" description="Helical" evidence="6">
    <location>
        <begin position="332"/>
        <end position="355"/>
    </location>
</feature>
<evidence type="ECO:0000256" key="1">
    <source>
        <dbReference type="ARBA" id="ARBA00004651"/>
    </source>
</evidence>
<evidence type="ECO:0000256" key="3">
    <source>
        <dbReference type="ARBA" id="ARBA00022692"/>
    </source>
</evidence>
<dbReference type="GO" id="GO:0005886">
    <property type="term" value="C:plasma membrane"/>
    <property type="evidence" value="ECO:0007669"/>
    <property type="project" value="UniProtKB-SubCell"/>
</dbReference>
<dbReference type="AlphaFoldDB" id="A0A943HIC6"/>
<dbReference type="InterPro" id="IPR002797">
    <property type="entry name" value="Polysacc_synth"/>
</dbReference>
<dbReference type="PANTHER" id="PTHR30250:SF11">
    <property type="entry name" value="O-ANTIGEN TRANSPORTER-RELATED"/>
    <property type="match status" value="1"/>
</dbReference>
<feature type="transmembrane region" description="Helical" evidence="6">
    <location>
        <begin position="362"/>
        <end position="382"/>
    </location>
</feature>
<name>A0A943HIC6_9FIRM</name>
<sequence length="477" mass="52637">MSNGKKSIKINAVLNIIKQCCAIIFPLITFPYVSRTLGVEAYGKVNFSSSIVSYISLLAGLGVSSYAIREGARIRDDKDKFQAFANEVFSINVLSTAFAYIALFIIILAWNRLNSYRALLVILSLNVILTTLGTDWVNTIYEDFLYLTIRYVICQSIAVVTTVLFVKGPGDVILYAIFSNLGTMLANFLNLFYIRKKLSINTKFTIKMNLKKHLQPIMLLFGNMVSSMIYLYSDTTMLGIIVGDVAVGYYTVSSKIYSLIKQLINAVANVLTPRLSHDLEAGAGVESNNNISAVLGVLTIIVFPVVAGMICMGKEIILLIAGKEYIEAYRALAILSIALIFSTYACVFVSVIMLAQRRDKEILIASCVSAIINIALNLLLIPRFSYNAAAFTTFVSECLMLAMGIYYTRGTIRLKMGKYLSIAGLGVVEVCLTCLIVKTWITNSLISLLVSIVICGCVYGLTLILLFVQADWKRVKK</sequence>
<evidence type="ECO:0000313" key="8">
    <source>
        <dbReference type="Proteomes" id="UP000759273"/>
    </source>
</evidence>
<organism evidence="7 8">
    <name type="scientific">Subdoligranulum variabile</name>
    <dbReference type="NCBI Taxonomy" id="214851"/>
    <lineage>
        <taxon>Bacteria</taxon>
        <taxon>Bacillati</taxon>
        <taxon>Bacillota</taxon>
        <taxon>Clostridia</taxon>
        <taxon>Eubacteriales</taxon>
        <taxon>Oscillospiraceae</taxon>
        <taxon>Subdoligranulum</taxon>
    </lineage>
</organism>
<dbReference type="EMBL" id="JAGZGG010000004">
    <property type="protein sequence ID" value="MBS5331521.1"/>
    <property type="molecule type" value="Genomic_DNA"/>
</dbReference>
<feature type="transmembrane region" description="Helical" evidence="6">
    <location>
        <begin position="89"/>
        <end position="110"/>
    </location>
</feature>
<feature type="transmembrane region" description="Helical" evidence="6">
    <location>
        <begin position="238"/>
        <end position="257"/>
    </location>
</feature>
<evidence type="ECO:0000256" key="4">
    <source>
        <dbReference type="ARBA" id="ARBA00022989"/>
    </source>
</evidence>
<keyword evidence="4 6" id="KW-1133">Transmembrane helix</keyword>
<comment type="subcellular location">
    <subcellularLocation>
        <location evidence="1">Cell membrane</location>
        <topology evidence="1">Multi-pass membrane protein</topology>
    </subcellularLocation>
</comment>
<keyword evidence="2" id="KW-1003">Cell membrane</keyword>
<evidence type="ECO:0000313" key="7">
    <source>
        <dbReference type="EMBL" id="MBS5331521.1"/>
    </source>
</evidence>
<feature type="transmembrane region" description="Helical" evidence="6">
    <location>
        <begin position="45"/>
        <end position="68"/>
    </location>
</feature>
<accession>A0A943HIC6</accession>
<dbReference type="InterPro" id="IPR050833">
    <property type="entry name" value="Poly_Biosynth_Transport"/>
</dbReference>
<feature type="transmembrane region" description="Helical" evidence="6">
    <location>
        <begin position="214"/>
        <end position="232"/>
    </location>
</feature>
<feature type="transmembrane region" description="Helical" evidence="6">
    <location>
        <begin position="172"/>
        <end position="193"/>
    </location>
</feature>
<feature type="transmembrane region" description="Helical" evidence="6">
    <location>
        <begin position="446"/>
        <end position="468"/>
    </location>
</feature>
<feature type="transmembrane region" description="Helical" evidence="6">
    <location>
        <begin position="293"/>
        <end position="320"/>
    </location>
</feature>
<dbReference type="CDD" id="cd13128">
    <property type="entry name" value="MATE_Wzx_like"/>
    <property type="match status" value="1"/>
</dbReference>
<evidence type="ECO:0000256" key="6">
    <source>
        <dbReference type="SAM" id="Phobius"/>
    </source>
</evidence>
<evidence type="ECO:0000256" key="2">
    <source>
        <dbReference type="ARBA" id="ARBA00022475"/>
    </source>
</evidence>
<feature type="transmembrane region" description="Helical" evidence="6">
    <location>
        <begin position="419"/>
        <end position="440"/>
    </location>
</feature>
<feature type="transmembrane region" description="Helical" evidence="6">
    <location>
        <begin position="144"/>
        <end position="166"/>
    </location>
</feature>
<proteinExistence type="predicted"/>
<keyword evidence="3 6" id="KW-0812">Transmembrane</keyword>
<comment type="caution">
    <text evidence="7">The sequence shown here is derived from an EMBL/GenBank/DDBJ whole genome shotgun (WGS) entry which is preliminary data.</text>
</comment>
<keyword evidence="5 6" id="KW-0472">Membrane</keyword>
<reference evidence="7" key="1">
    <citation type="submission" date="2021-02" db="EMBL/GenBank/DDBJ databases">
        <title>Infant gut strain persistence is associated with maternal origin, phylogeny, and functional potential including surface adhesion and iron acquisition.</title>
        <authorList>
            <person name="Lou Y.C."/>
        </authorList>
    </citation>
    <scope>NUCLEOTIDE SEQUENCE</scope>
    <source>
        <strain evidence="7">L3_101_000M1_dasL3_101_000M1_concoct_87</strain>
    </source>
</reference>
<gene>
    <name evidence="7" type="ORF">KHY36_03210</name>
</gene>
<dbReference type="Proteomes" id="UP000759273">
    <property type="component" value="Unassembled WGS sequence"/>
</dbReference>
<dbReference type="PANTHER" id="PTHR30250">
    <property type="entry name" value="PST FAMILY PREDICTED COLANIC ACID TRANSPORTER"/>
    <property type="match status" value="1"/>
</dbReference>